<feature type="transmembrane region" description="Helical" evidence="5">
    <location>
        <begin position="95"/>
        <end position="114"/>
    </location>
</feature>
<evidence type="ECO:0000256" key="4">
    <source>
        <dbReference type="ARBA" id="ARBA00023136"/>
    </source>
</evidence>
<keyword evidence="8" id="KW-1185">Reference proteome</keyword>
<organism evidence="7 8">
    <name type="scientific">Halobellus clavatus</name>
    <dbReference type="NCBI Taxonomy" id="660517"/>
    <lineage>
        <taxon>Archaea</taxon>
        <taxon>Methanobacteriati</taxon>
        <taxon>Methanobacteriota</taxon>
        <taxon>Stenosarchaea group</taxon>
        <taxon>Halobacteria</taxon>
        <taxon>Halobacteriales</taxon>
        <taxon>Haloferacaceae</taxon>
        <taxon>Halobellus</taxon>
    </lineage>
</organism>
<keyword evidence="2 5" id="KW-0812">Transmembrane</keyword>
<feature type="transmembrane region" description="Helical" evidence="5">
    <location>
        <begin position="65"/>
        <end position="89"/>
    </location>
</feature>
<feature type="transmembrane region" description="Helical" evidence="5">
    <location>
        <begin position="26"/>
        <end position="44"/>
    </location>
</feature>
<dbReference type="PANTHER" id="PTHR30221">
    <property type="entry name" value="SMALL-CONDUCTANCE MECHANOSENSITIVE CHANNEL"/>
    <property type="match status" value="1"/>
</dbReference>
<evidence type="ECO:0000313" key="7">
    <source>
        <dbReference type="EMBL" id="SDX76823.1"/>
    </source>
</evidence>
<dbReference type="Proteomes" id="UP000199170">
    <property type="component" value="Unassembled WGS sequence"/>
</dbReference>
<accession>A0A1H3EDM1</accession>
<dbReference type="InterPro" id="IPR006685">
    <property type="entry name" value="MscS_channel_2nd"/>
</dbReference>
<evidence type="ECO:0000256" key="5">
    <source>
        <dbReference type="SAM" id="Phobius"/>
    </source>
</evidence>
<dbReference type="GO" id="GO:0016020">
    <property type="term" value="C:membrane"/>
    <property type="evidence" value="ECO:0007669"/>
    <property type="project" value="UniProtKB-SubCell"/>
</dbReference>
<feature type="domain" description="Mechanosensitive ion channel MscS" evidence="6">
    <location>
        <begin position="116"/>
        <end position="172"/>
    </location>
</feature>
<dbReference type="Gene3D" id="2.30.30.60">
    <property type="match status" value="1"/>
</dbReference>
<dbReference type="GO" id="GO:0008381">
    <property type="term" value="F:mechanosensitive monoatomic ion channel activity"/>
    <property type="evidence" value="ECO:0007669"/>
    <property type="project" value="InterPro"/>
</dbReference>
<dbReference type="InterPro" id="IPR010920">
    <property type="entry name" value="LSM_dom_sf"/>
</dbReference>
<dbReference type="InterPro" id="IPR045275">
    <property type="entry name" value="MscS_archaea/bacteria_type"/>
</dbReference>
<dbReference type="AlphaFoldDB" id="A0A1H3EDM1"/>
<sequence length="189" mass="20397">MPTVVRFIVETVERTLTEFATGLQEAAPKILTGLVFLALAYVGIRLLTRAIRRTLSAVYPAEQRLIVDLGVTIVSVFLWFGVALTLLEIFGMGEIAASLGTAAGFVALGVSYALSNMIADTVAGVYLLRDPDFNPGDEVKSDPVTGTVEAIELRKTRFRNAEGDTVVVANRDVEKKWTQLETTETASSG</sequence>
<comment type="subcellular location">
    <subcellularLocation>
        <location evidence="1">Membrane</location>
    </subcellularLocation>
</comment>
<evidence type="ECO:0000256" key="1">
    <source>
        <dbReference type="ARBA" id="ARBA00004370"/>
    </source>
</evidence>
<reference evidence="8" key="1">
    <citation type="submission" date="2016-10" db="EMBL/GenBank/DDBJ databases">
        <authorList>
            <person name="Varghese N."/>
            <person name="Submissions S."/>
        </authorList>
    </citation>
    <scope>NUCLEOTIDE SEQUENCE [LARGE SCALE GENOMIC DNA]</scope>
    <source>
        <strain evidence="8">CGMCC 1.10118</strain>
    </source>
</reference>
<dbReference type="Pfam" id="PF00924">
    <property type="entry name" value="MS_channel_2nd"/>
    <property type="match status" value="1"/>
</dbReference>
<dbReference type="SUPFAM" id="SSF50182">
    <property type="entry name" value="Sm-like ribonucleoproteins"/>
    <property type="match status" value="1"/>
</dbReference>
<dbReference type="PANTHER" id="PTHR30221:SF1">
    <property type="entry name" value="SMALL-CONDUCTANCE MECHANOSENSITIVE CHANNEL"/>
    <property type="match status" value="1"/>
</dbReference>
<evidence type="ECO:0000256" key="2">
    <source>
        <dbReference type="ARBA" id="ARBA00022692"/>
    </source>
</evidence>
<keyword evidence="3 5" id="KW-1133">Transmembrane helix</keyword>
<name>A0A1H3EDM1_9EURY</name>
<evidence type="ECO:0000259" key="6">
    <source>
        <dbReference type="Pfam" id="PF00924"/>
    </source>
</evidence>
<gene>
    <name evidence="7" type="ORF">SAMN04487946_102212</name>
</gene>
<dbReference type="InterPro" id="IPR023408">
    <property type="entry name" value="MscS_beta-dom_sf"/>
</dbReference>
<keyword evidence="4 5" id="KW-0472">Membrane</keyword>
<proteinExistence type="predicted"/>
<dbReference type="STRING" id="660517.SAMN04487946_102212"/>
<dbReference type="Gene3D" id="1.10.287.1260">
    <property type="match status" value="1"/>
</dbReference>
<evidence type="ECO:0000256" key="3">
    <source>
        <dbReference type="ARBA" id="ARBA00022989"/>
    </source>
</evidence>
<evidence type="ECO:0000313" key="8">
    <source>
        <dbReference type="Proteomes" id="UP000199170"/>
    </source>
</evidence>
<dbReference type="EMBL" id="FNPB01000002">
    <property type="protein sequence ID" value="SDX76823.1"/>
    <property type="molecule type" value="Genomic_DNA"/>
</dbReference>
<dbReference type="RefSeq" id="WP_089765651.1">
    <property type="nucleotide sequence ID" value="NZ_FNPB01000002.1"/>
</dbReference>
<protein>
    <submittedName>
        <fullName evidence="7">Mechanosensitive ion channel</fullName>
    </submittedName>
</protein>
<dbReference type="OrthoDB" id="252961at2157"/>